<comment type="similarity">
    <text evidence="1">Belongs to the HIBADH-related family. NP60 subfamily.</text>
</comment>
<evidence type="ECO:0000256" key="1">
    <source>
        <dbReference type="ARBA" id="ARBA00007598"/>
    </source>
</evidence>
<dbReference type="PIRSF" id="PIRSF000103">
    <property type="entry name" value="HIBADH"/>
    <property type="match status" value="1"/>
</dbReference>
<accession>A0A0F2LWF4</accession>
<proteinExistence type="inferred from homology"/>
<protein>
    <submittedName>
        <fullName evidence="7">3-hydroxyacid dehydrogenase/reductase</fullName>
    </submittedName>
</protein>
<comment type="caution">
    <text evidence="7">The sequence shown here is derived from an EMBL/GenBank/DDBJ whole genome shotgun (WGS) entry which is preliminary data.</text>
</comment>
<feature type="domain" description="3-hydroxyisobutyrate dehydrogenase-like NAD-binding" evidence="6">
    <location>
        <begin position="193"/>
        <end position="308"/>
    </location>
</feature>
<reference evidence="7 8" key="1">
    <citation type="journal article" date="2014" name="BMC Genomics">
        <title>Comparative genomics of the major fungal agents of human and animal Sporotrichosis: Sporothrix schenckii and Sporothrix brasiliensis.</title>
        <authorList>
            <person name="Teixeira M.M."/>
            <person name="de Almeida L.G."/>
            <person name="Kubitschek-Barreira P."/>
            <person name="Alves F.L."/>
            <person name="Kioshima E.S."/>
            <person name="Abadio A.K."/>
            <person name="Fernandes L."/>
            <person name="Derengowski L.S."/>
            <person name="Ferreira K.S."/>
            <person name="Souza R.C."/>
            <person name="Ruiz J.C."/>
            <person name="de Andrade N.C."/>
            <person name="Paes H.C."/>
            <person name="Nicola A.M."/>
            <person name="Albuquerque P."/>
            <person name="Gerber A.L."/>
            <person name="Martins V.P."/>
            <person name="Peconick L.D."/>
            <person name="Neto A.V."/>
            <person name="Chaucanez C.B."/>
            <person name="Silva P.A."/>
            <person name="Cunha O.L."/>
            <person name="de Oliveira F.F."/>
            <person name="dos Santos T.C."/>
            <person name="Barros A.L."/>
            <person name="Soares M.A."/>
            <person name="de Oliveira L.M."/>
            <person name="Marini M.M."/>
            <person name="Villalobos-Duno H."/>
            <person name="Cunha M.M."/>
            <person name="de Hoog S."/>
            <person name="da Silveira J.F."/>
            <person name="Henrissat B."/>
            <person name="Nino-Vega G.A."/>
            <person name="Cisalpino P.S."/>
            <person name="Mora-Montes H.M."/>
            <person name="Almeida S.R."/>
            <person name="Stajich J.E."/>
            <person name="Lopes-Bezerra L.M."/>
            <person name="Vasconcelos A.T."/>
            <person name="Felipe M.S."/>
        </authorList>
    </citation>
    <scope>NUCLEOTIDE SEQUENCE [LARGE SCALE GENOMIC DNA]</scope>
    <source>
        <strain evidence="7 8">1099-18</strain>
    </source>
</reference>
<dbReference type="SUPFAM" id="SSF51735">
    <property type="entry name" value="NAD(P)-binding Rossmann-fold domains"/>
    <property type="match status" value="1"/>
</dbReference>
<evidence type="ECO:0000259" key="6">
    <source>
        <dbReference type="Pfam" id="PF14833"/>
    </source>
</evidence>
<dbReference type="GeneID" id="27663080"/>
<dbReference type="VEuPathDB" id="FungiDB:SPSK_00857"/>
<dbReference type="InterPro" id="IPR008927">
    <property type="entry name" value="6-PGluconate_DH-like_C_sf"/>
</dbReference>
<dbReference type="InterPro" id="IPR051265">
    <property type="entry name" value="HIBADH-related_NP60_sf"/>
</dbReference>
<name>A0A0F2LWF4_SPOSC</name>
<dbReference type="Gene3D" id="1.10.1040.10">
    <property type="entry name" value="N-(1-d-carboxylethyl)-l-norvaline Dehydrogenase, domain 2"/>
    <property type="match status" value="1"/>
</dbReference>
<sequence>MAPSVFFVGLGNMGSMRRPSAVSTNTAQAMCKNVVQKANLDKPLIVYNRSKDRSTALVEELAAPGKVTIADSVVAGAKEADIVWTMLSADAIVESVYDEVLSSDANIEGKLFIQSATIHPDTTERLAAKVEKRGALFLAAPVFGAPAMAEAGALVGVLSGAAAAVDRAQFLFKGVTSRQDILLKDAPVSHAALLKVIGNTFILNMVEQLAEGHVLAEKTGLGTGAMHELMQAIFPGSYVAYSERMMSGQYYTMERPLFAVDLARKDIGFALRLGEKVGVTLQNARTADAHLVEVKAHDGETGDVAGIYGAVRQESGLPYENLK</sequence>
<dbReference type="PANTHER" id="PTHR43580:SF3">
    <property type="entry name" value="6-PHOSPHOGLUCONATE DEHYDROGENASE FAMILY PROTEIN (AFU_ORTHOLOGUE AFUA_2G11600)"/>
    <property type="match status" value="1"/>
</dbReference>
<dbReference type="AlphaFoldDB" id="A0A0F2LWF4"/>
<dbReference type="RefSeq" id="XP_016584478.1">
    <property type="nucleotide sequence ID" value="XM_016727803.1"/>
</dbReference>
<dbReference type="KEGG" id="ssck:SPSK_00857"/>
<dbReference type="OrthoDB" id="435038at2759"/>
<dbReference type="GO" id="GO:0051287">
    <property type="term" value="F:NAD binding"/>
    <property type="evidence" value="ECO:0007669"/>
    <property type="project" value="InterPro"/>
</dbReference>
<dbReference type="InterPro" id="IPR036291">
    <property type="entry name" value="NAD(P)-bd_dom_sf"/>
</dbReference>
<evidence type="ECO:0000313" key="7">
    <source>
        <dbReference type="EMBL" id="KJR81802.1"/>
    </source>
</evidence>
<dbReference type="Pfam" id="PF03446">
    <property type="entry name" value="NAD_binding_2"/>
    <property type="match status" value="1"/>
</dbReference>
<dbReference type="InterPro" id="IPR029154">
    <property type="entry name" value="HIBADH-like_NADP-bd"/>
</dbReference>
<feature type="domain" description="6-phosphogluconate dehydrogenase NADP-binding" evidence="5">
    <location>
        <begin position="5"/>
        <end position="176"/>
    </location>
</feature>
<dbReference type="InterPro" id="IPR006115">
    <property type="entry name" value="6PGDH_NADP-bd"/>
</dbReference>
<gene>
    <name evidence="7" type="ORF">SPSK_00857</name>
</gene>
<keyword evidence="3" id="KW-0520">NAD</keyword>
<dbReference type="SUPFAM" id="SSF48179">
    <property type="entry name" value="6-phosphogluconate dehydrogenase C-terminal domain-like"/>
    <property type="match status" value="1"/>
</dbReference>
<dbReference type="GO" id="GO:0050661">
    <property type="term" value="F:NADP binding"/>
    <property type="evidence" value="ECO:0007669"/>
    <property type="project" value="InterPro"/>
</dbReference>
<evidence type="ECO:0000256" key="3">
    <source>
        <dbReference type="ARBA" id="ARBA00023027"/>
    </source>
</evidence>
<keyword evidence="2" id="KW-0560">Oxidoreductase</keyword>
<dbReference type="GO" id="GO:0016491">
    <property type="term" value="F:oxidoreductase activity"/>
    <property type="evidence" value="ECO:0007669"/>
    <property type="project" value="UniProtKB-KW"/>
</dbReference>
<dbReference type="Gene3D" id="3.40.50.720">
    <property type="entry name" value="NAD(P)-binding Rossmann-like Domain"/>
    <property type="match status" value="1"/>
</dbReference>
<evidence type="ECO:0000259" key="5">
    <source>
        <dbReference type="Pfam" id="PF03446"/>
    </source>
</evidence>
<dbReference type="Proteomes" id="UP000033710">
    <property type="component" value="Unassembled WGS sequence"/>
</dbReference>
<dbReference type="EMBL" id="AXCR01000011">
    <property type="protein sequence ID" value="KJR81802.1"/>
    <property type="molecule type" value="Genomic_DNA"/>
</dbReference>
<reference evidence="7 8" key="2">
    <citation type="journal article" date="2015" name="Eukaryot. Cell">
        <title>Asexual propagation of a virulent clone complex in a human and feline outbreak of sporotrichosis.</title>
        <authorList>
            <person name="Teixeira Mde M."/>
            <person name="Rodrigues A.M."/>
            <person name="Tsui C.K."/>
            <person name="de Almeida L.G."/>
            <person name="Van Diepeningen A.D."/>
            <person name="van den Ende B.G."/>
            <person name="Fernandes G.F."/>
            <person name="Kano R."/>
            <person name="Hamelin R.C."/>
            <person name="Lopes-Bezerra L.M."/>
            <person name="Vasconcelos A.T."/>
            <person name="de Hoog S."/>
            <person name="de Camargo Z.P."/>
            <person name="Felipe M.S."/>
        </authorList>
    </citation>
    <scope>NUCLEOTIDE SEQUENCE [LARGE SCALE GENOMIC DNA]</scope>
    <source>
        <strain evidence="7 8">1099-18</strain>
    </source>
</reference>
<feature type="active site" evidence="4">
    <location>
        <position position="195"/>
    </location>
</feature>
<organism evidence="7 8">
    <name type="scientific">Sporothrix schenckii 1099-18</name>
    <dbReference type="NCBI Taxonomy" id="1397361"/>
    <lineage>
        <taxon>Eukaryota</taxon>
        <taxon>Fungi</taxon>
        <taxon>Dikarya</taxon>
        <taxon>Ascomycota</taxon>
        <taxon>Pezizomycotina</taxon>
        <taxon>Sordariomycetes</taxon>
        <taxon>Sordariomycetidae</taxon>
        <taxon>Ophiostomatales</taxon>
        <taxon>Ophiostomataceae</taxon>
        <taxon>Sporothrix</taxon>
    </lineage>
</organism>
<dbReference type="PANTHER" id="PTHR43580">
    <property type="entry name" value="OXIDOREDUCTASE GLYR1-RELATED"/>
    <property type="match status" value="1"/>
</dbReference>
<evidence type="ECO:0000256" key="4">
    <source>
        <dbReference type="PIRSR" id="PIRSR000103-1"/>
    </source>
</evidence>
<dbReference type="InterPro" id="IPR015815">
    <property type="entry name" value="HIBADH-related"/>
</dbReference>
<evidence type="ECO:0000256" key="2">
    <source>
        <dbReference type="ARBA" id="ARBA00023002"/>
    </source>
</evidence>
<dbReference type="InterPro" id="IPR013328">
    <property type="entry name" value="6PGD_dom2"/>
</dbReference>
<evidence type="ECO:0000313" key="8">
    <source>
        <dbReference type="Proteomes" id="UP000033710"/>
    </source>
</evidence>
<dbReference type="Pfam" id="PF14833">
    <property type="entry name" value="NAD_binding_11"/>
    <property type="match status" value="1"/>
</dbReference>